<keyword evidence="2" id="KW-1133">Transmembrane helix</keyword>
<proteinExistence type="predicted"/>
<reference evidence="3 4" key="1">
    <citation type="submission" date="2017-04" db="EMBL/GenBank/DDBJ databases">
        <title>The Characteristic of a Fine Plant Growth-Promoting Rhizobacteria Bacillus mycoides Gnyt1 and its Whole Genome Sequencing Analysis.</title>
        <authorList>
            <person name="Li J.H."/>
            <person name="Yao T."/>
        </authorList>
    </citation>
    <scope>NUCLEOTIDE SEQUENCE [LARGE SCALE GENOMIC DNA]</scope>
    <source>
        <strain evidence="3 4">Gnyt1</strain>
        <plasmid evidence="4">Plasmid unnamed1</plasmid>
    </source>
</reference>
<gene>
    <name evidence="3" type="ORF">B7492_31580</name>
</gene>
<name>A0A1W6AI90_BACMY</name>
<organism evidence="3 4">
    <name type="scientific">Bacillus mycoides</name>
    <dbReference type="NCBI Taxonomy" id="1405"/>
    <lineage>
        <taxon>Bacteria</taxon>
        <taxon>Bacillati</taxon>
        <taxon>Bacillota</taxon>
        <taxon>Bacilli</taxon>
        <taxon>Bacillales</taxon>
        <taxon>Bacillaceae</taxon>
        <taxon>Bacillus</taxon>
        <taxon>Bacillus cereus group</taxon>
    </lineage>
</organism>
<keyword evidence="2" id="KW-0812">Transmembrane</keyword>
<evidence type="ECO:0000256" key="2">
    <source>
        <dbReference type="SAM" id="Phobius"/>
    </source>
</evidence>
<evidence type="ECO:0000256" key="1">
    <source>
        <dbReference type="SAM" id="MobiDB-lite"/>
    </source>
</evidence>
<dbReference type="AlphaFoldDB" id="A0A1W6AI90"/>
<evidence type="ECO:0000313" key="4">
    <source>
        <dbReference type="Proteomes" id="UP000192932"/>
    </source>
</evidence>
<feature type="region of interest" description="Disordered" evidence="1">
    <location>
        <begin position="83"/>
        <end position="104"/>
    </location>
</feature>
<accession>A0A1W6AI90</accession>
<keyword evidence="2" id="KW-0472">Membrane</keyword>
<feature type="transmembrane region" description="Helical" evidence="2">
    <location>
        <begin position="47"/>
        <end position="66"/>
    </location>
</feature>
<keyword evidence="3" id="KW-0614">Plasmid</keyword>
<dbReference type="Proteomes" id="UP000192932">
    <property type="component" value="Plasmid unnamed1"/>
</dbReference>
<dbReference type="RefSeq" id="WP_085313308.1">
    <property type="nucleotide sequence ID" value="NZ_CP020744.1"/>
</dbReference>
<evidence type="ECO:0000313" key="3">
    <source>
        <dbReference type="EMBL" id="ARJ25576.1"/>
    </source>
</evidence>
<geneLocation type="plasmid" evidence="3 4">
    <name>unnamed1</name>
</geneLocation>
<sequence>MLDAIFAVVEILFGFFAFIIALFAYLFSTGEEKQQAKEDLKELSKTALIPFVVFVIVILFFVIKVIDHDNKVEQEQQRLHEENYQRYHNDGNSNLDKSLEQDIK</sequence>
<feature type="transmembrane region" description="Helical" evidence="2">
    <location>
        <begin position="6"/>
        <end position="27"/>
    </location>
</feature>
<protein>
    <submittedName>
        <fullName evidence="3">Fucose 4-O-acetylase</fullName>
    </submittedName>
</protein>
<dbReference type="EMBL" id="CP020744">
    <property type="protein sequence ID" value="ARJ25576.1"/>
    <property type="molecule type" value="Genomic_DNA"/>
</dbReference>